<dbReference type="OrthoDB" id="2357478at2"/>
<feature type="domain" description="CAAX prenyl protease 2/Lysostaphin resistance protein A-like" evidence="2">
    <location>
        <begin position="126"/>
        <end position="214"/>
    </location>
</feature>
<evidence type="ECO:0000256" key="1">
    <source>
        <dbReference type="SAM" id="Phobius"/>
    </source>
</evidence>
<proteinExistence type="predicted"/>
<protein>
    <recommendedName>
        <fullName evidence="2">CAAX prenyl protease 2/Lysostaphin resistance protein A-like domain-containing protein</fullName>
    </recommendedName>
</protein>
<evidence type="ECO:0000313" key="4">
    <source>
        <dbReference type="Proteomes" id="UP000234748"/>
    </source>
</evidence>
<keyword evidence="4" id="KW-1185">Reference proteome</keyword>
<evidence type="ECO:0000313" key="3">
    <source>
        <dbReference type="EMBL" id="PLT29891.1"/>
    </source>
</evidence>
<feature type="transmembrane region" description="Helical" evidence="1">
    <location>
        <begin position="6"/>
        <end position="22"/>
    </location>
</feature>
<reference evidence="3 4" key="1">
    <citation type="submission" date="2017-11" db="EMBL/GenBank/DDBJ databases">
        <title>Comparitive Functional Genomics of Dry Heat Resistant strains isolated from the Viking Spacecraft.</title>
        <authorList>
            <person name="Seuylemezian A."/>
            <person name="Cooper K."/>
            <person name="Vaishampayan P."/>
        </authorList>
    </citation>
    <scope>NUCLEOTIDE SEQUENCE [LARGE SCALE GENOMIC DNA]</scope>
    <source>
        <strain evidence="3 4">V1-29</strain>
    </source>
</reference>
<dbReference type="AlphaFoldDB" id="A0A2N5M6A4"/>
<organism evidence="3 4">
    <name type="scientific">Peribacillus deserti</name>
    <dbReference type="NCBI Taxonomy" id="673318"/>
    <lineage>
        <taxon>Bacteria</taxon>
        <taxon>Bacillati</taxon>
        <taxon>Bacillota</taxon>
        <taxon>Bacilli</taxon>
        <taxon>Bacillales</taxon>
        <taxon>Bacillaceae</taxon>
        <taxon>Peribacillus</taxon>
    </lineage>
</organism>
<feature type="transmembrane region" description="Helical" evidence="1">
    <location>
        <begin position="42"/>
        <end position="59"/>
    </location>
</feature>
<accession>A0A2N5M6A4</accession>
<comment type="caution">
    <text evidence="3">The sequence shown here is derived from an EMBL/GenBank/DDBJ whole genome shotgun (WGS) entry which is preliminary data.</text>
</comment>
<evidence type="ECO:0000259" key="2">
    <source>
        <dbReference type="Pfam" id="PF02517"/>
    </source>
</evidence>
<dbReference type="GO" id="GO:0080120">
    <property type="term" value="P:CAAX-box protein maturation"/>
    <property type="evidence" value="ECO:0007669"/>
    <property type="project" value="UniProtKB-ARBA"/>
</dbReference>
<keyword evidence="1" id="KW-0472">Membrane</keyword>
<feature type="transmembrane region" description="Helical" evidence="1">
    <location>
        <begin position="79"/>
        <end position="100"/>
    </location>
</feature>
<keyword evidence="1" id="KW-0812">Transmembrane</keyword>
<keyword evidence="1" id="KW-1133">Transmembrane helix</keyword>
<name>A0A2N5M6A4_9BACI</name>
<dbReference type="Proteomes" id="UP000234748">
    <property type="component" value="Unassembled WGS sequence"/>
</dbReference>
<gene>
    <name evidence="3" type="ORF">CUU66_10135</name>
</gene>
<feature type="transmembrane region" description="Helical" evidence="1">
    <location>
        <begin position="156"/>
        <end position="173"/>
    </location>
</feature>
<dbReference type="RefSeq" id="WP_101641702.1">
    <property type="nucleotide sequence ID" value="NZ_PGUY01000031.1"/>
</dbReference>
<sequence>MFWFTCIFIVAGIIFPIIDHFWDKKIKKDLANHNKMTTYSLVMLYQWGMVGIIFLTFKIKEISFKELGLVSTFSNISSFLYFAAGILTATVMLFVVYLAIPFGRKKIIKQFEAIELLIPVGIKQRLVYACVAVTAGFCEEVIYRGFMFHYFKQLDLGLSAMAMAIITSIFFGLAHGYQGWKNVIFTGILGFALARLYISNGSLWVPIILHIIIDIKFAVLPNIKKIFENKNKAAA</sequence>
<dbReference type="InterPro" id="IPR003675">
    <property type="entry name" value="Rce1/LyrA-like_dom"/>
</dbReference>
<dbReference type="Pfam" id="PF02517">
    <property type="entry name" value="Rce1-like"/>
    <property type="match status" value="1"/>
</dbReference>
<dbReference type="GO" id="GO:0004175">
    <property type="term" value="F:endopeptidase activity"/>
    <property type="evidence" value="ECO:0007669"/>
    <property type="project" value="UniProtKB-ARBA"/>
</dbReference>
<dbReference type="EMBL" id="PGUY01000031">
    <property type="protein sequence ID" value="PLT29891.1"/>
    <property type="molecule type" value="Genomic_DNA"/>
</dbReference>